<dbReference type="Pfam" id="PF00890">
    <property type="entry name" value="FAD_binding_2"/>
    <property type="match status" value="1"/>
</dbReference>
<gene>
    <name evidence="4" type="ORF">NLU13_9799</name>
</gene>
<dbReference type="InterPro" id="IPR003953">
    <property type="entry name" value="FAD-dep_OxRdtase_2_FAD-bd"/>
</dbReference>
<reference evidence="4" key="1">
    <citation type="submission" date="2022-10" db="EMBL/GenBank/DDBJ databases">
        <title>Determination and structural analysis of whole genome sequence of Sarocladium strictum F4-1.</title>
        <authorList>
            <person name="Hu L."/>
            <person name="Jiang Y."/>
        </authorList>
    </citation>
    <scope>NUCLEOTIDE SEQUENCE</scope>
    <source>
        <strain evidence="4">F4-1</strain>
    </source>
</reference>
<dbReference type="Gene3D" id="3.90.700.10">
    <property type="entry name" value="Succinate dehydrogenase/fumarate reductase flavoprotein, catalytic domain"/>
    <property type="match status" value="1"/>
</dbReference>
<dbReference type="PANTHER" id="PTHR43260:SF1">
    <property type="entry name" value="KSDD-LIKE STEROID DEHYDROGENASE RV0785"/>
    <property type="match status" value="1"/>
</dbReference>
<keyword evidence="2" id="KW-0560">Oxidoreductase</keyword>
<dbReference type="EMBL" id="JAPDFR010000010">
    <property type="protein sequence ID" value="KAK0382703.1"/>
    <property type="molecule type" value="Genomic_DNA"/>
</dbReference>
<sequence>MGSLPQGNREGGPVIVVGAGLAGLVAAFELQKRDVPTIILDQENEANLGGQAFWSFGGIFVVDSKEQRRMGIRDSRELAMRDWMGSAQFDREEEDHWPRQWAKAFVDFATDEMEDYVKSQGLGFLFNVGWAERGDGVADGHGNSVPRFHCKGGTGPEVVRVFAEPVKKAADRGVVQLKFRHVVDELILDEDSGKVVGVRGRVLEEDDSPRGVKSSRKQVDTFEFRGSAVLVSTGGIGGNAEAVRKAWPIDRLGPKAPDSFVMGVPAHVDGRMIGIAEGVGAHVVNRDRMWHYTEGLQNWNPIWENHGIRILPAPSSLWLDATGKRMPPFLYPGSDTMATLKHICSTGYDYSWFILNQSIIAREFALSGSEQNPDLTNKSVLGFLKRVLGKKGTLPVQNFQAHGKDFVVKDNLRDLVAGMNELAAERQGPVLDYDKVKDIVDARDGQFANPFSKDAQAMLINNGRAYFPDRRGRIAKPHALLDIAHGPLIAVRLNILSRKTLGGLETNLQGNVMKDKNTPFPGLYAAGEASGFGGGGVHGYNSLEGTFIGGCIFSGRAAGRAIADEYLASR</sequence>
<evidence type="ECO:0000313" key="4">
    <source>
        <dbReference type="EMBL" id="KAK0382703.1"/>
    </source>
</evidence>
<proteinExistence type="predicted"/>
<dbReference type="AlphaFoldDB" id="A0AA39G8M3"/>
<dbReference type="Gene3D" id="3.50.50.60">
    <property type="entry name" value="FAD/NAD(P)-binding domain"/>
    <property type="match status" value="1"/>
</dbReference>
<evidence type="ECO:0000259" key="3">
    <source>
        <dbReference type="Pfam" id="PF00890"/>
    </source>
</evidence>
<keyword evidence="5" id="KW-1185">Reference proteome</keyword>
<evidence type="ECO:0000313" key="5">
    <source>
        <dbReference type="Proteomes" id="UP001175261"/>
    </source>
</evidence>
<dbReference type="InterPro" id="IPR036188">
    <property type="entry name" value="FAD/NAD-bd_sf"/>
</dbReference>
<dbReference type="InterPro" id="IPR027477">
    <property type="entry name" value="Succ_DH/fumarate_Rdtase_cat_sf"/>
</dbReference>
<dbReference type="NCBIfam" id="NF009472">
    <property type="entry name" value="PRK12834.1"/>
    <property type="match status" value="1"/>
</dbReference>
<accession>A0AA39G8M3</accession>
<dbReference type="PANTHER" id="PTHR43260">
    <property type="entry name" value="3-KETOSTEROID-DELTA-1-DEHYDROGENASE"/>
    <property type="match status" value="1"/>
</dbReference>
<name>A0AA39G8M3_SARSR</name>
<organism evidence="4 5">
    <name type="scientific">Sarocladium strictum</name>
    <name type="common">Black bundle disease fungus</name>
    <name type="synonym">Acremonium strictum</name>
    <dbReference type="NCBI Taxonomy" id="5046"/>
    <lineage>
        <taxon>Eukaryota</taxon>
        <taxon>Fungi</taxon>
        <taxon>Dikarya</taxon>
        <taxon>Ascomycota</taxon>
        <taxon>Pezizomycotina</taxon>
        <taxon>Sordariomycetes</taxon>
        <taxon>Hypocreomycetidae</taxon>
        <taxon>Hypocreales</taxon>
        <taxon>Sarocladiaceae</taxon>
        <taxon>Sarocladium</taxon>
    </lineage>
</organism>
<keyword evidence="1" id="KW-0285">Flavoprotein</keyword>
<dbReference type="GO" id="GO:0016627">
    <property type="term" value="F:oxidoreductase activity, acting on the CH-CH group of donors"/>
    <property type="evidence" value="ECO:0007669"/>
    <property type="project" value="InterPro"/>
</dbReference>
<protein>
    <recommendedName>
        <fullName evidence="3">FAD-dependent oxidoreductase 2 FAD-binding domain-containing protein</fullName>
    </recommendedName>
</protein>
<dbReference type="SUPFAM" id="SSF51905">
    <property type="entry name" value="FAD/NAD(P)-binding domain"/>
    <property type="match status" value="1"/>
</dbReference>
<evidence type="ECO:0000256" key="2">
    <source>
        <dbReference type="ARBA" id="ARBA00023002"/>
    </source>
</evidence>
<dbReference type="PIRSF" id="PIRSF036654">
    <property type="entry name" value="UCP036654"/>
    <property type="match status" value="1"/>
</dbReference>
<evidence type="ECO:0000256" key="1">
    <source>
        <dbReference type="ARBA" id="ARBA00022630"/>
    </source>
</evidence>
<dbReference type="InterPro" id="IPR014614">
    <property type="entry name" value="KsdD_DH"/>
</dbReference>
<feature type="domain" description="FAD-dependent oxidoreductase 2 FAD-binding" evidence="3">
    <location>
        <begin position="14"/>
        <end position="548"/>
    </location>
</feature>
<dbReference type="Proteomes" id="UP001175261">
    <property type="component" value="Unassembled WGS sequence"/>
</dbReference>
<comment type="caution">
    <text evidence="4">The sequence shown here is derived from an EMBL/GenBank/DDBJ whole genome shotgun (WGS) entry which is preliminary data.</text>
</comment>